<dbReference type="EMBL" id="CP002083">
    <property type="protein sequence ID" value="ADJ24462.1"/>
    <property type="molecule type" value="Genomic_DNA"/>
</dbReference>
<accession>D8JTE4</accession>
<dbReference type="GO" id="GO:0046416">
    <property type="term" value="P:D-amino acid metabolic process"/>
    <property type="evidence" value="ECO:0007669"/>
    <property type="project" value="InterPro"/>
</dbReference>
<feature type="domain" description="FAD dependent oxidoreductase" evidence="9">
    <location>
        <begin position="7"/>
        <end position="316"/>
    </location>
</feature>
<dbReference type="InterPro" id="IPR023209">
    <property type="entry name" value="DAO"/>
</dbReference>
<evidence type="ECO:0000256" key="8">
    <source>
        <dbReference type="ARBA" id="ARBA00049547"/>
    </source>
</evidence>
<keyword evidence="5" id="KW-0560">Oxidoreductase</keyword>
<dbReference type="eggNOG" id="COG0665">
    <property type="taxonomic scope" value="Bacteria"/>
</dbReference>
<dbReference type="Gene3D" id="3.30.9.10">
    <property type="entry name" value="D-Amino Acid Oxidase, subunit A, domain 2"/>
    <property type="match status" value="1"/>
</dbReference>
<evidence type="ECO:0000313" key="11">
    <source>
        <dbReference type="Proteomes" id="UP000002033"/>
    </source>
</evidence>
<dbReference type="SUPFAM" id="SSF51905">
    <property type="entry name" value="FAD/NAD(P)-binding domain"/>
    <property type="match status" value="1"/>
</dbReference>
<dbReference type="HOGENOM" id="CLU_007884_1_0_5"/>
<dbReference type="RefSeq" id="WP_013216621.1">
    <property type="nucleotide sequence ID" value="NC_014313.1"/>
</dbReference>
<dbReference type="Gene3D" id="3.50.50.60">
    <property type="entry name" value="FAD/NAD(P)-binding domain"/>
    <property type="match status" value="1"/>
</dbReference>
<evidence type="ECO:0000256" key="6">
    <source>
        <dbReference type="ARBA" id="ARBA00039101"/>
    </source>
</evidence>
<comment type="similarity">
    <text evidence="2">Belongs to the DAMOX/DASOX family.</text>
</comment>
<keyword evidence="3" id="KW-0285">Flavoprotein</keyword>
<dbReference type="GO" id="GO:0071949">
    <property type="term" value="F:FAD binding"/>
    <property type="evidence" value="ECO:0007669"/>
    <property type="project" value="InterPro"/>
</dbReference>
<evidence type="ECO:0000256" key="2">
    <source>
        <dbReference type="ARBA" id="ARBA00006730"/>
    </source>
</evidence>
<dbReference type="InterPro" id="IPR006076">
    <property type="entry name" value="FAD-dep_OxRdtase"/>
</dbReference>
<dbReference type="Pfam" id="PF01266">
    <property type="entry name" value="DAO"/>
    <property type="match status" value="1"/>
</dbReference>
<evidence type="ECO:0000313" key="10">
    <source>
        <dbReference type="EMBL" id="ADJ24462.1"/>
    </source>
</evidence>
<dbReference type="PANTHER" id="PTHR11530">
    <property type="entry name" value="D-AMINO ACID OXIDASE"/>
    <property type="match status" value="1"/>
</dbReference>
<keyword evidence="11" id="KW-1185">Reference proteome</keyword>
<proteinExistence type="inferred from homology"/>
<name>D8JTE4_HYPDA</name>
<organism evidence="10 11">
    <name type="scientific">Hyphomicrobium denitrificans (strain ATCC 51888 / DSM 1869 / NCIMB 11706 / TK 0415)</name>
    <dbReference type="NCBI Taxonomy" id="582899"/>
    <lineage>
        <taxon>Bacteria</taxon>
        <taxon>Pseudomonadati</taxon>
        <taxon>Pseudomonadota</taxon>
        <taxon>Alphaproteobacteria</taxon>
        <taxon>Hyphomicrobiales</taxon>
        <taxon>Hyphomicrobiaceae</taxon>
        <taxon>Hyphomicrobium</taxon>
    </lineage>
</organism>
<dbReference type="InterPro" id="IPR036188">
    <property type="entry name" value="FAD/NAD-bd_sf"/>
</dbReference>
<evidence type="ECO:0000256" key="4">
    <source>
        <dbReference type="ARBA" id="ARBA00022827"/>
    </source>
</evidence>
<sequence>MLSKLSIAVVGAGITGLWQAFTHARAGHRVRLVERSSEPFSSCASRLAAAMIAPECEAEGAPPIVRDLGRESIALWHKAYPATVVNGTLVVAPPRDGADLTRFEQMTERHEVVAAQRIAKLEPDLAGRFERGLFYPDEAHVVATEALRWLLSEGRALGVTTEFGQPYKPNGEDVTIDCRGIGARQDIPSLRGVRGERILIQSRELGLSRPVRLLHPRQSIYIVPQGDGRYVIGASLLEREDDIPMTVKSALDLLGSAYALHPAFGEASILDMGAGIRPAFPDNIPRAIIEDGGKTIRVNGTYRHGFLLAPALAKAVSGFLSDGRRDSPLFDSPGA</sequence>
<dbReference type="EC" id="1.4.3.3" evidence="6"/>
<dbReference type="STRING" id="582899.Hden_2666"/>
<dbReference type="GO" id="GO:0003884">
    <property type="term" value="F:D-amino-acid oxidase activity"/>
    <property type="evidence" value="ECO:0007669"/>
    <property type="project" value="UniProtKB-EC"/>
</dbReference>
<evidence type="ECO:0000256" key="1">
    <source>
        <dbReference type="ARBA" id="ARBA00001974"/>
    </source>
</evidence>
<gene>
    <name evidence="10" type="ordered locus">Hden_2666</name>
</gene>
<comment type="catalytic activity">
    <reaction evidence="8">
        <text>a D-alpha-amino acid + O2 + H2O = a 2-oxocarboxylate + H2O2 + NH4(+)</text>
        <dbReference type="Rhea" id="RHEA:21816"/>
        <dbReference type="ChEBI" id="CHEBI:15377"/>
        <dbReference type="ChEBI" id="CHEBI:15379"/>
        <dbReference type="ChEBI" id="CHEBI:16240"/>
        <dbReference type="ChEBI" id="CHEBI:28938"/>
        <dbReference type="ChEBI" id="CHEBI:35179"/>
        <dbReference type="ChEBI" id="CHEBI:59871"/>
        <dbReference type="EC" id="1.4.3.3"/>
    </reaction>
    <physiologicalReaction direction="left-to-right" evidence="8">
        <dbReference type="Rhea" id="RHEA:21817"/>
    </physiologicalReaction>
</comment>
<keyword evidence="4" id="KW-0274">FAD</keyword>
<dbReference type="KEGG" id="hdn:Hden_2666"/>
<evidence type="ECO:0000256" key="3">
    <source>
        <dbReference type="ARBA" id="ARBA00022630"/>
    </source>
</evidence>
<evidence type="ECO:0000256" key="7">
    <source>
        <dbReference type="ARBA" id="ARBA00039751"/>
    </source>
</evidence>
<evidence type="ECO:0000256" key="5">
    <source>
        <dbReference type="ARBA" id="ARBA00023002"/>
    </source>
</evidence>
<protein>
    <recommendedName>
        <fullName evidence="7">D-amino-acid oxidase</fullName>
        <ecNumber evidence="6">1.4.3.3</ecNumber>
    </recommendedName>
</protein>
<dbReference type="PANTHER" id="PTHR11530:SF11">
    <property type="entry name" value="D-ASPARTATE OXIDASE"/>
    <property type="match status" value="1"/>
</dbReference>
<reference evidence="11" key="1">
    <citation type="journal article" date="2011" name="J. Bacteriol.">
        <title>Genome sequences of eight morphologically diverse alphaproteobacteria.</title>
        <authorList>
            <consortium name="US DOE Joint Genome Institute"/>
            <person name="Brown P.J."/>
            <person name="Kysela D.T."/>
            <person name="Buechlein A."/>
            <person name="Hemmerich C."/>
            <person name="Brun Y.V."/>
        </authorList>
    </citation>
    <scope>NUCLEOTIDE SEQUENCE [LARGE SCALE GENOMIC DNA]</scope>
    <source>
        <strain evidence="11">ATCC 51888 / DSM 1869 / NCIB 11706 / TK 0415</strain>
    </source>
</reference>
<dbReference type="AlphaFoldDB" id="D8JTE4"/>
<dbReference type="SUPFAM" id="SSF54373">
    <property type="entry name" value="FAD-linked reductases, C-terminal domain"/>
    <property type="match status" value="1"/>
</dbReference>
<comment type="cofactor">
    <cofactor evidence="1">
        <name>FAD</name>
        <dbReference type="ChEBI" id="CHEBI:57692"/>
    </cofactor>
</comment>
<dbReference type="Proteomes" id="UP000002033">
    <property type="component" value="Chromosome"/>
</dbReference>
<evidence type="ECO:0000259" key="9">
    <source>
        <dbReference type="Pfam" id="PF01266"/>
    </source>
</evidence>